<dbReference type="EMBL" id="QJHL01000005">
    <property type="protein sequence ID" value="PXY43715.1"/>
    <property type="molecule type" value="Genomic_DNA"/>
</dbReference>
<keyword evidence="2" id="KW-1185">Reference proteome</keyword>
<name>A0A2V4BXI7_9FLAO</name>
<dbReference type="AlphaFoldDB" id="A0A2V4BXI7"/>
<sequence>MKKLSFIIFIICLITASCSNDEESQNEDSQKLEVMHNEIVTLSLSTSQACTNPEEWDFTRISASPCGGVNAYVMYSKKIDKTKFLAKVNEYLKAQAAYNKKWKIIGTCDLMLSPSGIECSEGKPKFVYSIANK</sequence>
<evidence type="ECO:0000313" key="1">
    <source>
        <dbReference type="EMBL" id="PXY43715.1"/>
    </source>
</evidence>
<dbReference type="RefSeq" id="WP_110348257.1">
    <property type="nucleotide sequence ID" value="NZ_QJHL01000005.1"/>
</dbReference>
<evidence type="ECO:0000313" key="2">
    <source>
        <dbReference type="Proteomes" id="UP000247681"/>
    </source>
</evidence>
<organism evidence="1 2">
    <name type="scientific">Flavobacterium hydrophilum</name>
    <dbReference type="NCBI Taxonomy" id="2211445"/>
    <lineage>
        <taxon>Bacteria</taxon>
        <taxon>Pseudomonadati</taxon>
        <taxon>Bacteroidota</taxon>
        <taxon>Flavobacteriia</taxon>
        <taxon>Flavobacteriales</taxon>
        <taxon>Flavobacteriaceae</taxon>
        <taxon>Flavobacterium</taxon>
    </lineage>
</organism>
<protein>
    <recommendedName>
        <fullName evidence="3">Lipoprotein</fullName>
    </recommendedName>
</protein>
<accession>A0A2V4BXI7</accession>
<dbReference type="Proteomes" id="UP000247681">
    <property type="component" value="Unassembled WGS sequence"/>
</dbReference>
<dbReference type="PROSITE" id="PS51257">
    <property type="entry name" value="PROKAR_LIPOPROTEIN"/>
    <property type="match status" value="1"/>
</dbReference>
<reference evidence="1 2" key="1">
    <citation type="submission" date="2018-05" db="EMBL/GenBank/DDBJ databases">
        <title>Flavobacterium sp. strain IMCC34758, incomplete genome.</title>
        <authorList>
            <person name="Joung Y."/>
        </authorList>
    </citation>
    <scope>NUCLEOTIDE SEQUENCE [LARGE SCALE GENOMIC DNA]</scope>
    <source>
        <strain evidence="1 2">IMCC34758</strain>
    </source>
</reference>
<dbReference type="OrthoDB" id="5526158at2"/>
<comment type="caution">
    <text evidence="1">The sequence shown here is derived from an EMBL/GenBank/DDBJ whole genome shotgun (WGS) entry which is preliminary data.</text>
</comment>
<proteinExistence type="predicted"/>
<gene>
    <name evidence="1" type="ORF">DMB68_19215</name>
</gene>
<evidence type="ECO:0008006" key="3">
    <source>
        <dbReference type="Google" id="ProtNLM"/>
    </source>
</evidence>